<keyword evidence="2" id="KW-1185">Reference proteome</keyword>
<dbReference type="EMBL" id="JH651384">
    <property type="protein sequence ID" value="EIJ34842.1"/>
    <property type="molecule type" value="Genomic_DNA"/>
</dbReference>
<dbReference type="Proteomes" id="UP000005317">
    <property type="component" value="Unassembled WGS sequence"/>
</dbReference>
<proteinExistence type="predicted"/>
<reference evidence="2" key="1">
    <citation type="journal article" date="2011" name="Stand. Genomic Sci.">
        <title>Genome sequence of the filamentous, gliding Thiothrix nivea neotype strain (JP2(T)).</title>
        <authorList>
            <person name="Lapidus A."/>
            <person name="Nolan M."/>
            <person name="Lucas S."/>
            <person name="Glavina Del Rio T."/>
            <person name="Tice H."/>
            <person name="Cheng J.F."/>
            <person name="Tapia R."/>
            <person name="Han C."/>
            <person name="Goodwin L."/>
            <person name="Pitluck S."/>
            <person name="Liolios K."/>
            <person name="Pagani I."/>
            <person name="Ivanova N."/>
            <person name="Huntemann M."/>
            <person name="Mavromatis K."/>
            <person name="Mikhailova N."/>
            <person name="Pati A."/>
            <person name="Chen A."/>
            <person name="Palaniappan K."/>
            <person name="Land M."/>
            <person name="Brambilla E.M."/>
            <person name="Rohde M."/>
            <person name="Abt B."/>
            <person name="Verbarg S."/>
            <person name="Goker M."/>
            <person name="Bristow J."/>
            <person name="Eisen J.A."/>
            <person name="Markowitz V."/>
            <person name="Hugenholtz P."/>
            <person name="Kyrpides N.C."/>
            <person name="Klenk H.P."/>
            <person name="Woyke T."/>
        </authorList>
    </citation>
    <scope>NUCLEOTIDE SEQUENCE [LARGE SCALE GENOMIC DNA]</scope>
    <source>
        <strain evidence="2">ATCC 35100 / DSM 5205 / JP2</strain>
    </source>
</reference>
<organism evidence="1 2">
    <name type="scientific">Thiothrix nivea (strain ATCC 35100 / DSM 5205 / JP2)</name>
    <dbReference type="NCBI Taxonomy" id="870187"/>
    <lineage>
        <taxon>Bacteria</taxon>
        <taxon>Pseudomonadati</taxon>
        <taxon>Pseudomonadota</taxon>
        <taxon>Gammaproteobacteria</taxon>
        <taxon>Thiotrichales</taxon>
        <taxon>Thiotrichaceae</taxon>
        <taxon>Thiothrix</taxon>
    </lineage>
</organism>
<dbReference type="OrthoDB" id="8449038at2"/>
<protein>
    <submittedName>
        <fullName evidence="1">Uncharacterized protein</fullName>
    </submittedName>
</protein>
<sequence length="87" mass="10104">MGFTRAEFLQLLPAALRNYPYTQDGDRIQVMVDGKPLIITLGEQQVRRIAMLALPWIPVEFDYTQLDEASFQTFLKRFDLYYRKGGG</sequence>
<gene>
    <name evidence="1" type="ORF">Thini_2284</name>
</gene>
<evidence type="ECO:0000313" key="1">
    <source>
        <dbReference type="EMBL" id="EIJ34842.1"/>
    </source>
</evidence>
<dbReference type="AlphaFoldDB" id="A0A656HF63"/>
<name>A0A656HF63_THINJ</name>
<evidence type="ECO:0000313" key="2">
    <source>
        <dbReference type="Proteomes" id="UP000005317"/>
    </source>
</evidence>
<accession>A0A656HF63</accession>
<dbReference type="RefSeq" id="WP_002708764.1">
    <property type="nucleotide sequence ID" value="NZ_JH651384.1"/>
</dbReference>